<sequence length="268" mass="29612">MAAAAPVAPPDLAGSNKGVKPLRAGQGHSFLWRRLHSLSGIIPIGAFLVEHIVSNFETWNGPLAYAQQVKLLNSLPLVRFLEWGLIFIPLAFHALYGVWISFRGRVNVNVYPWASNWMYITQRVTGIIALAYIIQHVVRQRFMGVQLPEHPGAAFAKVQHELSNPWMLAIYVVAMIATTWHFAYGIWLFCAKWGITPGDKARKRMGYACAGIGSVLCLMGLISIYAVVYKYPNVPQDVMPEQPAGVTLPAPNIAPPNSTNPSQPGEIR</sequence>
<proteinExistence type="predicted"/>
<keyword evidence="7 9" id="KW-0472">Membrane</keyword>
<dbReference type="SUPFAM" id="SSF81343">
    <property type="entry name" value="Fumarate reductase respiratory complex transmembrane subunits"/>
    <property type="match status" value="1"/>
</dbReference>
<keyword evidence="2" id="KW-0349">Heme</keyword>
<feature type="region of interest" description="Disordered" evidence="8">
    <location>
        <begin position="248"/>
        <end position="268"/>
    </location>
</feature>
<dbReference type="Pfam" id="PF01127">
    <property type="entry name" value="Sdh_cyt"/>
    <property type="match status" value="1"/>
</dbReference>
<feature type="compositionally biased region" description="Polar residues" evidence="8">
    <location>
        <begin position="255"/>
        <end position="268"/>
    </location>
</feature>
<evidence type="ECO:0000256" key="1">
    <source>
        <dbReference type="ARBA" id="ARBA00004370"/>
    </source>
</evidence>
<dbReference type="GO" id="GO:0046872">
    <property type="term" value="F:metal ion binding"/>
    <property type="evidence" value="ECO:0007669"/>
    <property type="project" value="UniProtKB-KW"/>
</dbReference>
<keyword evidence="4" id="KW-0479">Metal-binding</keyword>
<dbReference type="eggNOG" id="COG2009">
    <property type="taxonomic scope" value="Bacteria"/>
</dbReference>
<reference evidence="11" key="1">
    <citation type="submission" date="2011-01" db="EMBL/GenBank/DDBJ databases">
        <title>Complete sequence of chromosome of Acidobacterium sp. MP5ACTX9.</title>
        <authorList>
            <consortium name="US DOE Joint Genome Institute"/>
            <person name="Lucas S."/>
            <person name="Copeland A."/>
            <person name="Lapidus A."/>
            <person name="Cheng J.-F."/>
            <person name="Goodwin L."/>
            <person name="Pitluck S."/>
            <person name="Teshima H."/>
            <person name="Detter J.C."/>
            <person name="Han C."/>
            <person name="Tapia R."/>
            <person name="Land M."/>
            <person name="Hauser L."/>
            <person name="Kyrpides N."/>
            <person name="Ivanova N."/>
            <person name="Ovchinnikova G."/>
            <person name="Pagani I."/>
            <person name="Rawat S.R."/>
            <person name="Mannisto M."/>
            <person name="Haggblom M.M."/>
            <person name="Woyke T."/>
        </authorList>
    </citation>
    <scope>NUCLEOTIDE SEQUENCE [LARGE SCALE GENOMIC DNA]</scope>
    <source>
        <strain evidence="11">MP5ACTX9</strain>
    </source>
</reference>
<name>E8WVK0_GRATM</name>
<dbReference type="EMBL" id="CP002480">
    <property type="protein sequence ID" value="ADW68448.1"/>
    <property type="molecule type" value="Genomic_DNA"/>
</dbReference>
<evidence type="ECO:0008006" key="12">
    <source>
        <dbReference type="Google" id="ProtNLM"/>
    </source>
</evidence>
<dbReference type="OrthoDB" id="9789209at2"/>
<organism evidence="11">
    <name type="scientific">Granulicella tundricola (strain ATCC BAA-1859 / DSM 23138 / MP5ACTX9)</name>
    <dbReference type="NCBI Taxonomy" id="1198114"/>
    <lineage>
        <taxon>Bacteria</taxon>
        <taxon>Pseudomonadati</taxon>
        <taxon>Acidobacteriota</taxon>
        <taxon>Terriglobia</taxon>
        <taxon>Terriglobales</taxon>
        <taxon>Acidobacteriaceae</taxon>
        <taxon>Granulicella</taxon>
    </lineage>
</organism>
<feature type="transmembrane region" description="Helical" evidence="9">
    <location>
        <begin position="168"/>
        <end position="195"/>
    </location>
</feature>
<dbReference type="Proteomes" id="UP000000343">
    <property type="component" value="Chromosome"/>
</dbReference>
<dbReference type="GO" id="GO:0016020">
    <property type="term" value="C:membrane"/>
    <property type="evidence" value="ECO:0007669"/>
    <property type="project" value="UniProtKB-SubCell"/>
</dbReference>
<dbReference type="KEGG" id="acm:AciX9_1389"/>
<dbReference type="InterPro" id="IPR000701">
    <property type="entry name" value="SuccDH_FuR_B_TM-su"/>
</dbReference>
<evidence type="ECO:0000313" key="11">
    <source>
        <dbReference type="Proteomes" id="UP000000343"/>
    </source>
</evidence>
<keyword evidence="3 9" id="KW-0812">Transmembrane</keyword>
<keyword evidence="6" id="KW-0408">Iron</keyword>
<accession>E8WVK0</accession>
<evidence type="ECO:0000256" key="6">
    <source>
        <dbReference type="ARBA" id="ARBA00023004"/>
    </source>
</evidence>
<feature type="transmembrane region" description="Helical" evidence="9">
    <location>
        <begin position="114"/>
        <end position="134"/>
    </location>
</feature>
<evidence type="ECO:0000313" key="10">
    <source>
        <dbReference type="EMBL" id="ADW68448.1"/>
    </source>
</evidence>
<dbReference type="HOGENOM" id="CLU_078991_0_0_0"/>
<dbReference type="STRING" id="1198114.AciX9_1389"/>
<dbReference type="AlphaFoldDB" id="E8WVK0"/>
<feature type="transmembrane region" description="Helical" evidence="9">
    <location>
        <begin position="80"/>
        <end position="102"/>
    </location>
</feature>
<dbReference type="InterPro" id="IPR034804">
    <property type="entry name" value="SQR/QFR_C/D"/>
</dbReference>
<evidence type="ECO:0000256" key="8">
    <source>
        <dbReference type="SAM" id="MobiDB-lite"/>
    </source>
</evidence>
<gene>
    <name evidence="10" type="ordered locus">AciX9_1389</name>
</gene>
<evidence type="ECO:0000256" key="7">
    <source>
        <dbReference type="ARBA" id="ARBA00023136"/>
    </source>
</evidence>
<evidence type="ECO:0000256" key="3">
    <source>
        <dbReference type="ARBA" id="ARBA00022692"/>
    </source>
</evidence>
<evidence type="ECO:0000256" key="2">
    <source>
        <dbReference type="ARBA" id="ARBA00022617"/>
    </source>
</evidence>
<comment type="subcellular location">
    <subcellularLocation>
        <location evidence="1">Membrane</location>
    </subcellularLocation>
</comment>
<protein>
    <recommendedName>
        <fullName evidence="12">Succinate dehydrogenase (Or fumarate reductase) cytochrome b subunit, b558 family</fullName>
    </recommendedName>
</protein>
<keyword evidence="11" id="KW-1185">Reference proteome</keyword>
<evidence type="ECO:0000256" key="9">
    <source>
        <dbReference type="SAM" id="Phobius"/>
    </source>
</evidence>
<dbReference type="RefSeq" id="WP_013579770.1">
    <property type="nucleotide sequence ID" value="NC_015064.1"/>
</dbReference>
<evidence type="ECO:0000256" key="5">
    <source>
        <dbReference type="ARBA" id="ARBA00022989"/>
    </source>
</evidence>
<dbReference type="PaxDb" id="1198114-AciX9_1389"/>
<evidence type="ECO:0000256" key="4">
    <source>
        <dbReference type="ARBA" id="ARBA00022723"/>
    </source>
</evidence>
<dbReference type="Gene3D" id="1.20.1300.10">
    <property type="entry name" value="Fumarate reductase/succinate dehydrogenase, transmembrane subunit"/>
    <property type="match status" value="1"/>
</dbReference>
<feature type="transmembrane region" description="Helical" evidence="9">
    <location>
        <begin position="207"/>
        <end position="228"/>
    </location>
</feature>
<keyword evidence="5 9" id="KW-1133">Transmembrane helix</keyword>